<evidence type="ECO:0000256" key="3">
    <source>
        <dbReference type="ARBA" id="ARBA00022722"/>
    </source>
</evidence>
<evidence type="ECO:0000256" key="4">
    <source>
        <dbReference type="ARBA" id="ARBA00022759"/>
    </source>
</evidence>
<protein>
    <submittedName>
        <fullName evidence="8">Retrovirus-related Pol polyprotein from transposon 17.6</fullName>
    </submittedName>
</protein>
<keyword evidence="3" id="KW-0540">Nuclease</keyword>
<keyword evidence="1" id="KW-0808">Transferase</keyword>
<dbReference type="InterPro" id="IPR043128">
    <property type="entry name" value="Rev_trsase/Diguanyl_cyclase"/>
</dbReference>
<dbReference type="OrthoDB" id="116078at2759"/>
<keyword evidence="9" id="KW-1185">Reference proteome</keyword>
<reference evidence="8 9" key="1">
    <citation type="submission" date="2020-06" db="EMBL/GenBank/DDBJ databases">
        <authorList>
            <person name="Li R."/>
            <person name="Bekaert M."/>
        </authorList>
    </citation>
    <scope>NUCLEOTIDE SEQUENCE [LARGE SCALE GENOMIC DNA]</scope>
    <source>
        <strain evidence="9">wild</strain>
    </source>
</reference>
<dbReference type="GO" id="GO:0016787">
    <property type="term" value="F:hydrolase activity"/>
    <property type="evidence" value="ECO:0007669"/>
    <property type="project" value="UniProtKB-KW"/>
</dbReference>
<dbReference type="GO" id="GO:0003964">
    <property type="term" value="F:RNA-directed DNA polymerase activity"/>
    <property type="evidence" value="ECO:0007669"/>
    <property type="project" value="UniProtKB-KW"/>
</dbReference>
<dbReference type="Proteomes" id="UP000507470">
    <property type="component" value="Unassembled WGS sequence"/>
</dbReference>
<proteinExistence type="predicted"/>
<dbReference type="Gene3D" id="3.30.70.270">
    <property type="match status" value="1"/>
</dbReference>
<evidence type="ECO:0000259" key="7">
    <source>
        <dbReference type="Pfam" id="PF17917"/>
    </source>
</evidence>
<keyword evidence="4" id="KW-0255">Endonuclease</keyword>
<organism evidence="8 9">
    <name type="scientific">Mytilus coruscus</name>
    <name type="common">Sea mussel</name>
    <dbReference type="NCBI Taxonomy" id="42192"/>
    <lineage>
        <taxon>Eukaryota</taxon>
        <taxon>Metazoa</taxon>
        <taxon>Spiralia</taxon>
        <taxon>Lophotrochozoa</taxon>
        <taxon>Mollusca</taxon>
        <taxon>Bivalvia</taxon>
        <taxon>Autobranchia</taxon>
        <taxon>Pteriomorphia</taxon>
        <taxon>Mytilida</taxon>
        <taxon>Mytiloidea</taxon>
        <taxon>Mytilidae</taxon>
        <taxon>Mytilinae</taxon>
        <taxon>Mytilus</taxon>
    </lineage>
</organism>
<evidence type="ECO:0000313" key="9">
    <source>
        <dbReference type="Proteomes" id="UP000507470"/>
    </source>
</evidence>
<evidence type="ECO:0000256" key="1">
    <source>
        <dbReference type="ARBA" id="ARBA00022679"/>
    </source>
</evidence>
<dbReference type="AlphaFoldDB" id="A0A6J8EDD1"/>
<dbReference type="FunFam" id="3.30.70.270:FF:000020">
    <property type="entry name" value="Transposon Tf2-6 polyprotein-like Protein"/>
    <property type="match status" value="1"/>
</dbReference>
<keyword evidence="6" id="KW-0695">RNA-directed DNA polymerase</keyword>
<dbReference type="EMBL" id="CACVKT020008787">
    <property type="protein sequence ID" value="CAC5417672.1"/>
    <property type="molecule type" value="Genomic_DNA"/>
</dbReference>
<name>A0A6J8EDD1_MYTCO</name>
<dbReference type="SUPFAM" id="SSF56672">
    <property type="entry name" value="DNA/RNA polymerases"/>
    <property type="match status" value="1"/>
</dbReference>
<dbReference type="PANTHER" id="PTHR37984">
    <property type="entry name" value="PROTEIN CBG26694"/>
    <property type="match status" value="1"/>
</dbReference>
<evidence type="ECO:0000256" key="5">
    <source>
        <dbReference type="ARBA" id="ARBA00022801"/>
    </source>
</evidence>
<dbReference type="InterPro" id="IPR043502">
    <property type="entry name" value="DNA/RNA_pol_sf"/>
</dbReference>
<evidence type="ECO:0000256" key="6">
    <source>
        <dbReference type="ARBA" id="ARBA00022918"/>
    </source>
</evidence>
<keyword evidence="2" id="KW-0548">Nucleotidyltransferase</keyword>
<feature type="domain" description="Reverse transcriptase RNase H-like" evidence="7">
    <location>
        <begin position="81"/>
        <end position="185"/>
    </location>
</feature>
<dbReference type="InterPro" id="IPR041373">
    <property type="entry name" value="RT_RNaseH"/>
</dbReference>
<gene>
    <name evidence="8" type="ORF">MCOR_50161</name>
</gene>
<dbReference type="InterPro" id="IPR050951">
    <property type="entry name" value="Retrovirus_Pol_polyprotein"/>
</dbReference>
<keyword evidence="5" id="KW-0378">Hydrolase</keyword>
<evidence type="ECO:0000256" key="2">
    <source>
        <dbReference type="ARBA" id="ARBA00022695"/>
    </source>
</evidence>
<dbReference type="FunFam" id="3.10.20.370:FF:000001">
    <property type="entry name" value="Retrovirus-related Pol polyprotein from transposon 17.6-like protein"/>
    <property type="match status" value="1"/>
</dbReference>
<evidence type="ECO:0000313" key="8">
    <source>
        <dbReference type="EMBL" id="CAC5417672.1"/>
    </source>
</evidence>
<dbReference type="Pfam" id="PF17917">
    <property type="entry name" value="RT_RNaseH"/>
    <property type="match status" value="1"/>
</dbReference>
<sequence>MEAKIKLVKEHPIPKTQQHVRQFLGLCNYYRKFVKNYSKIAVPMNVLLQKDKPFSWTAECQKSFETLQNALTTAPILAFPDLSKSFTLTCDASGSAIGYILGQVDENKRERVISYGGRALKNEEKNWTISEKECLAVLEGIKQHKVYLSNNKFKVFTDHKALIWLHKSKDTNYKLGRWALQLQDFDFEIIYKEGKNNQNADSNS</sequence>
<dbReference type="GO" id="GO:0004519">
    <property type="term" value="F:endonuclease activity"/>
    <property type="evidence" value="ECO:0007669"/>
    <property type="project" value="UniProtKB-KW"/>
</dbReference>
<dbReference type="PANTHER" id="PTHR37984:SF5">
    <property type="entry name" value="PROTEIN NYNRIN-LIKE"/>
    <property type="match status" value="1"/>
</dbReference>
<accession>A0A6J8EDD1</accession>
<dbReference type="CDD" id="cd09274">
    <property type="entry name" value="RNase_HI_RT_Ty3"/>
    <property type="match status" value="1"/>
</dbReference>